<sequence length="222" mass="24816">MVETLSTKPSSEEEEFTSLTPPAGPVRSSDTTCQVSGNYLPSISQPQLDQHEQTNIPGNHIIDPCNHQLFTTAKRTVPSRCGLESRQLTTPLANIYSRHMATIGWPQPSEFYAKRVPNVKASKEPPLSPLPVQNTETISNGTNERRTMRFYPNTFGNGGGQNKRTASIEPSAICLPAVDNIYYQPMQPPKCLKPSNTQWTLFNNTPTYTSLLHRGYSHTRLW</sequence>
<dbReference type="EMBL" id="CAHIKZ030001044">
    <property type="protein sequence ID" value="CAE1250513.1"/>
    <property type="molecule type" value="Genomic_DNA"/>
</dbReference>
<dbReference type="Proteomes" id="UP000597762">
    <property type="component" value="Unassembled WGS sequence"/>
</dbReference>
<proteinExistence type="predicted"/>
<protein>
    <submittedName>
        <fullName evidence="2">Uncharacterized protein</fullName>
    </submittedName>
</protein>
<keyword evidence="3" id="KW-1185">Reference proteome</keyword>
<feature type="region of interest" description="Disordered" evidence="1">
    <location>
        <begin position="1"/>
        <end position="31"/>
    </location>
</feature>
<name>A0A812BZT3_ACAPH</name>
<evidence type="ECO:0000313" key="3">
    <source>
        <dbReference type="Proteomes" id="UP000597762"/>
    </source>
</evidence>
<evidence type="ECO:0000313" key="2">
    <source>
        <dbReference type="EMBL" id="CAE1250513.1"/>
    </source>
</evidence>
<reference evidence="2" key="1">
    <citation type="submission" date="2021-01" db="EMBL/GenBank/DDBJ databases">
        <authorList>
            <person name="Li R."/>
            <person name="Bekaert M."/>
        </authorList>
    </citation>
    <scope>NUCLEOTIDE SEQUENCE</scope>
    <source>
        <strain evidence="2">Farmed</strain>
    </source>
</reference>
<dbReference type="AlphaFoldDB" id="A0A812BZT3"/>
<evidence type="ECO:0000256" key="1">
    <source>
        <dbReference type="SAM" id="MobiDB-lite"/>
    </source>
</evidence>
<organism evidence="2 3">
    <name type="scientific">Acanthosepion pharaonis</name>
    <name type="common">Pharaoh cuttlefish</name>
    <name type="synonym">Sepia pharaonis</name>
    <dbReference type="NCBI Taxonomy" id="158019"/>
    <lineage>
        <taxon>Eukaryota</taxon>
        <taxon>Metazoa</taxon>
        <taxon>Spiralia</taxon>
        <taxon>Lophotrochozoa</taxon>
        <taxon>Mollusca</taxon>
        <taxon>Cephalopoda</taxon>
        <taxon>Coleoidea</taxon>
        <taxon>Decapodiformes</taxon>
        <taxon>Sepiida</taxon>
        <taxon>Sepiina</taxon>
        <taxon>Sepiidae</taxon>
        <taxon>Acanthosepion</taxon>
    </lineage>
</organism>
<accession>A0A812BZT3</accession>
<gene>
    <name evidence="2" type="ORF">SPHA_27138</name>
</gene>
<comment type="caution">
    <text evidence="2">The sequence shown here is derived from an EMBL/GenBank/DDBJ whole genome shotgun (WGS) entry which is preliminary data.</text>
</comment>